<dbReference type="Pfam" id="PF07385">
    <property type="entry name" value="Lyx_isomer"/>
    <property type="match status" value="1"/>
</dbReference>
<dbReference type="InterPro" id="IPR047581">
    <property type="entry name" value="EcSI_cupin"/>
</dbReference>
<evidence type="ECO:0000313" key="10">
    <source>
        <dbReference type="Proteomes" id="UP000035268"/>
    </source>
</evidence>
<dbReference type="EC" id="5.3.1.15" evidence="8"/>
<dbReference type="AlphaFoldDB" id="A0A0G3EDD8"/>
<keyword evidence="5" id="KW-0119">Carbohydrate metabolism</keyword>
<dbReference type="InterPro" id="IPR010864">
    <property type="entry name" value="D-lyxose_isomer"/>
</dbReference>
<gene>
    <name evidence="9" type="ORF">L21SP4_01238</name>
</gene>
<dbReference type="PATRIC" id="fig|1609981.3.peg.1287"/>
<protein>
    <recommendedName>
        <fullName evidence="8">D-lyxose ketol-isomerase</fullName>
        <ecNumber evidence="8">5.3.1.15</ecNumber>
    </recommendedName>
</protein>
<comment type="catalytic activity">
    <reaction evidence="6">
        <text>D-lyxose = D-xylulose</text>
        <dbReference type="Rhea" id="RHEA:14201"/>
        <dbReference type="ChEBI" id="CHEBI:16789"/>
        <dbReference type="ChEBI" id="CHEBI:17140"/>
        <dbReference type="EC" id="5.3.1.15"/>
    </reaction>
</comment>
<accession>A0A0G3EDD8</accession>
<evidence type="ECO:0000256" key="3">
    <source>
        <dbReference type="ARBA" id="ARBA00023211"/>
    </source>
</evidence>
<dbReference type="CDD" id="cd20309">
    <property type="entry name" value="cupin_EcSI"/>
    <property type="match status" value="1"/>
</dbReference>
<organism evidence="9 10">
    <name type="scientific">Kiritimatiella glycovorans</name>
    <dbReference type="NCBI Taxonomy" id="1307763"/>
    <lineage>
        <taxon>Bacteria</taxon>
        <taxon>Pseudomonadati</taxon>
        <taxon>Kiritimatiellota</taxon>
        <taxon>Kiritimatiellia</taxon>
        <taxon>Kiritimatiellales</taxon>
        <taxon>Kiritimatiellaceae</taxon>
        <taxon>Kiritimatiella</taxon>
    </lineage>
</organism>
<keyword evidence="4" id="KW-0413">Isomerase</keyword>
<dbReference type="Gene3D" id="2.60.120.10">
    <property type="entry name" value="Jelly Rolls"/>
    <property type="match status" value="1"/>
</dbReference>
<proteinExistence type="inferred from homology"/>
<evidence type="ECO:0000256" key="5">
    <source>
        <dbReference type="ARBA" id="ARBA00023277"/>
    </source>
</evidence>
<keyword evidence="9" id="KW-0813">Transport</keyword>
<evidence type="ECO:0000256" key="1">
    <source>
        <dbReference type="ARBA" id="ARBA00001936"/>
    </source>
</evidence>
<reference evidence="9 10" key="2">
    <citation type="journal article" date="2016" name="ISME J.">
        <title>Characterization of the first cultured representative of Verrucomicrobia subdivision 5 indicates the proposal of a novel phylum.</title>
        <authorList>
            <person name="Spring S."/>
            <person name="Bunk B."/>
            <person name="Sproer C."/>
            <person name="Schumann P."/>
            <person name="Rohde M."/>
            <person name="Tindall B.J."/>
            <person name="Klenk H.P."/>
        </authorList>
    </citation>
    <scope>NUCLEOTIDE SEQUENCE [LARGE SCALE GENOMIC DNA]</scope>
    <source>
        <strain evidence="9 10">L21-Fru-AB</strain>
    </source>
</reference>
<comment type="cofactor">
    <cofactor evidence="1">
        <name>Mn(2+)</name>
        <dbReference type="ChEBI" id="CHEBI:29035"/>
    </cofactor>
</comment>
<dbReference type="RefSeq" id="WP_052881816.1">
    <property type="nucleotide sequence ID" value="NZ_CP010904.1"/>
</dbReference>
<dbReference type="EMBL" id="CP010904">
    <property type="protein sequence ID" value="AKJ64486.1"/>
    <property type="molecule type" value="Genomic_DNA"/>
</dbReference>
<dbReference type="Proteomes" id="UP000035268">
    <property type="component" value="Chromosome"/>
</dbReference>
<name>A0A0G3EDD8_9BACT</name>
<keyword evidence="3" id="KW-0464">Manganese</keyword>
<dbReference type="KEGG" id="vbl:L21SP4_01238"/>
<evidence type="ECO:0000256" key="8">
    <source>
        <dbReference type="ARBA" id="ARBA00044972"/>
    </source>
</evidence>
<evidence type="ECO:0000256" key="2">
    <source>
        <dbReference type="ARBA" id="ARBA00022723"/>
    </source>
</evidence>
<keyword evidence="9" id="KW-0762">Sugar transport</keyword>
<dbReference type="GO" id="GO:0046872">
    <property type="term" value="F:metal ion binding"/>
    <property type="evidence" value="ECO:0007669"/>
    <property type="project" value="UniProtKB-KW"/>
</dbReference>
<dbReference type="OrthoDB" id="27002at2"/>
<keyword evidence="10" id="KW-1185">Reference proteome</keyword>
<evidence type="ECO:0000256" key="4">
    <source>
        <dbReference type="ARBA" id="ARBA00023235"/>
    </source>
</evidence>
<sequence length="230" mass="25692">MKRSEINEILRESKAFFERMQFVLPPVAFWSPDEFRARGSEAREIIDCGIGWDLTDFGRGHFHEQGLTLFTLRNGVPGDARYPKPYAEKIMIVGENQLTLTHHHWKKTEDIINRGGGTLILRVHTAAEDETLSDDPVTFSKDGVMQTVPPGTDVRLEPGESITLTPRLYHSFWGEAGCGPVLVGEVSAVNDDHRDNAFLEPQLRFPEIEEDEPPLHLLVGDYPEGGGGAS</sequence>
<evidence type="ECO:0000256" key="6">
    <source>
        <dbReference type="ARBA" id="ARBA00044907"/>
    </source>
</evidence>
<dbReference type="InterPro" id="IPR014710">
    <property type="entry name" value="RmlC-like_jellyroll"/>
</dbReference>
<comment type="similarity">
    <text evidence="7">Belongs to the D-lyxose ketol-isomerase family.</text>
</comment>
<dbReference type="GO" id="GO:0047828">
    <property type="term" value="F:D-lyxose ketol-isomerase activity"/>
    <property type="evidence" value="ECO:0007669"/>
    <property type="project" value="UniProtKB-EC"/>
</dbReference>
<dbReference type="STRING" id="1307763.L21SP4_01238"/>
<evidence type="ECO:0000313" key="9">
    <source>
        <dbReference type="EMBL" id="AKJ64486.1"/>
    </source>
</evidence>
<evidence type="ECO:0000256" key="7">
    <source>
        <dbReference type="ARBA" id="ARBA00044951"/>
    </source>
</evidence>
<keyword evidence="2" id="KW-0479">Metal-binding</keyword>
<reference evidence="10" key="1">
    <citation type="submission" date="2015-02" db="EMBL/GenBank/DDBJ databases">
        <title>Description and complete genome sequence of the first cultured representative of the subdivision 5 of the Verrucomicrobia phylum.</title>
        <authorList>
            <person name="Spring S."/>
            <person name="Bunk B."/>
            <person name="Sproer C."/>
            <person name="Klenk H.-P."/>
        </authorList>
    </citation>
    <scope>NUCLEOTIDE SEQUENCE [LARGE SCALE GENOMIC DNA]</scope>
    <source>
        <strain evidence="10">L21-Fru-AB</strain>
    </source>
</reference>